<evidence type="ECO:0000256" key="1">
    <source>
        <dbReference type="ARBA" id="ARBA00006315"/>
    </source>
</evidence>
<organism evidence="3">
    <name type="scientific">Thermodesulfovibrio autotrophicus</name>
    <dbReference type="NCBI Taxonomy" id="3118333"/>
    <lineage>
        <taxon>Bacteria</taxon>
        <taxon>Pseudomonadati</taxon>
        <taxon>Nitrospirota</taxon>
        <taxon>Thermodesulfovibrionia</taxon>
        <taxon>Thermodesulfovibrionales</taxon>
        <taxon>Thermodesulfovibrionaceae</taxon>
        <taxon>Thermodesulfovibrio</taxon>
    </lineage>
</organism>
<proteinExistence type="inferred from homology"/>
<protein>
    <recommendedName>
        <fullName evidence="2">MEMO1 family protein V4D30_08875</fullName>
    </recommendedName>
</protein>
<dbReference type="NCBIfam" id="TIGR04336">
    <property type="entry name" value="AmmeMemoSam_B"/>
    <property type="match status" value="1"/>
</dbReference>
<dbReference type="Gene3D" id="3.40.830.10">
    <property type="entry name" value="LigB-like"/>
    <property type="match status" value="1"/>
</dbReference>
<dbReference type="HAMAP" id="MF_00055">
    <property type="entry name" value="MEMO1"/>
    <property type="match status" value="1"/>
</dbReference>
<dbReference type="InterPro" id="IPR002737">
    <property type="entry name" value="MEMO1_fam"/>
</dbReference>
<dbReference type="AlphaFoldDB" id="A0AAU8GW69"/>
<dbReference type="SUPFAM" id="SSF53213">
    <property type="entry name" value="LigB-like"/>
    <property type="match status" value="1"/>
</dbReference>
<dbReference type="EMBL" id="CP144373">
    <property type="protein sequence ID" value="XCH46447.1"/>
    <property type="molecule type" value="Genomic_DNA"/>
</dbReference>
<dbReference type="RefSeq" id="WP_353683979.1">
    <property type="nucleotide sequence ID" value="NZ_CP144373.1"/>
</dbReference>
<dbReference type="KEGG" id="taut:V4D30_08875"/>
<comment type="similarity">
    <text evidence="1 2">Belongs to the MEMO1 family.</text>
</comment>
<gene>
    <name evidence="3" type="primary">amrB</name>
    <name evidence="3" type="ORF">V4D30_08875</name>
</gene>
<dbReference type="PANTHER" id="PTHR11060">
    <property type="entry name" value="PROTEIN MEMO1"/>
    <property type="match status" value="1"/>
</dbReference>
<evidence type="ECO:0000256" key="2">
    <source>
        <dbReference type="HAMAP-Rule" id="MF_00055"/>
    </source>
</evidence>
<dbReference type="PANTHER" id="PTHR11060:SF0">
    <property type="entry name" value="PROTEIN MEMO1"/>
    <property type="match status" value="1"/>
</dbReference>
<sequence length="268" mass="29408">MLRRKPAVAGYFYPSNPKELLYEVEEYMTPQAKLKARGAICPHAGYVYSGHVAGAVYSRISPGETFILLGPNHTGYGADISLMVEGQWEIPLGSLKINEELAKKIIENSSATEDLQAHLYEHSLEVQLPFIYKLNPQAQIVPITLKMLSLKDSLSLAQCIAKAVEELAVKDKVVIIASTDMSHYLPDDLARKVDSLAIEKIKAFDPEGLYNAVLEHGISMCGVIPTTVMLQATKLLGAKEVQIIKYATSAEVSRDYDKVVGYLGAIVI</sequence>
<dbReference type="Pfam" id="PF01875">
    <property type="entry name" value="Memo"/>
    <property type="match status" value="1"/>
</dbReference>
<evidence type="ECO:0000313" key="3">
    <source>
        <dbReference type="EMBL" id="XCH46447.1"/>
    </source>
</evidence>
<dbReference type="CDD" id="cd07361">
    <property type="entry name" value="MEMO_like"/>
    <property type="match status" value="1"/>
</dbReference>
<accession>A0AAU8GW69</accession>
<name>A0AAU8GW69_9BACT</name>
<reference evidence="3" key="1">
    <citation type="submission" date="2024-01" db="EMBL/GenBank/DDBJ databases">
        <title>The first autotrophic representatives of the genus Thermodesulfovibrio.</title>
        <authorList>
            <person name="Maltseva A.I."/>
            <person name="Elcheninov A.G."/>
            <person name="Kublanov I.V."/>
            <person name="Lebedinsky A.V."/>
            <person name="Frolov E.N."/>
        </authorList>
    </citation>
    <scope>NUCLEOTIDE SEQUENCE</scope>
    <source>
        <strain evidence="3">3907-1M</strain>
    </source>
</reference>